<evidence type="ECO:0000313" key="1">
    <source>
        <dbReference type="EMBL" id="RZC47072.1"/>
    </source>
</evidence>
<dbReference type="PANTHER" id="PTHR24177:SF365">
    <property type="entry name" value="ANKYRIN REPEAT-CONTAINING PROTEIN NPR4-LIKE ISOFORM X1"/>
    <property type="match status" value="1"/>
</dbReference>
<dbReference type="Pfam" id="PF12796">
    <property type="entry name" value="Ank_2"/>
    <property type="match status" value="1"/>
</dbReference>
<name>A0A4Y7IHA1_PAPSO</name>
<dbReference type="SUPFAM" id="SSF48403">
    <property type="entry name" value="Ankyrin repeat"/>
    <property type="match status" value="1"/>
</dbReference>
<dbReference type="Proteomes" id="UP000316621">
    <property type="component" value="Chromosome 1"/>
</dbReference>
<accession>A0A4Y7IHA1</accession>
<evidence type="ECO:0008006" key="3">
    <source>
        <dbReference type="Google" id="ProtNLM"/>
    </source>
</evidence>
<dbReference type="GO" id="GO:0016020">
    <property type="term" value="C:membrane"/>
    <property type="evidence" value="ECO:0007669"/>
    <property type="project" value="TreeGrafter"/>
</dbReference>
<dbReference type="Gramene" id="RZC47072">
    <property type="protein sequence ID" value="RZC47072"/>
    <property type="gene ID" value="C5167_040014"/>
</dbReference>
<keyword evidence="2" id="KW-1185">Reference proteome</keyword>
<dbReference type="PANTHER" id="PTHR24177">
    <property type="entry name" value="CASKIN"/>
    <property type="match status" value="1"/>
</dbReference>
<organism evidence="1 2">
    <name type="scientific">Papaver somniferum</name>
    <name type="common">Opium poppy</name>
    <dbReference type="NCBI Taxonomy" id="3469"/>
    <lineage>
        <taxon>Eukaryota</taxon>
        <taxon>Viridiplantae</taxon>
        <taxon>Streptophyta</taxon>
        <taxon>Embryophyta</taxon>
        <taxon>Tracheophyta</taxon>
        <taxon>Spermatophyta</taxon>
        <taxon>Magnoliopsida</taxon>
        <taxon>Ranunculales</taxon>
        <taxon>Papaveraceae</taxon>
        <taxon>Papaveroideae</taxon>
        <taxon>Papaver</taxon>
    </lineage>
</organism>
<dbReference type="Gene3D" id="1.25.40.20">
    <property type="entry name" value="Ankyrin repeat-containing domain"/>
    <property type="match status" value="1"/>
</dbReference>
<sequence length="555" mass="62851">MSGAWESGESNHGHHQCHQEMISKLVKSQEEMFEKLVKSQEDMFRKLCKVLKHDNDDEDEIGEAADEGSGLMEMEEITDEVSHHDEQEEEQVRDIQNIEIEDGPDMSTTGIVLDGYELLYKAAKSGDWNDARIFFERNPEEMPIITMDEWKTALRIAVLNNQLLSLEEIVRLMPPEALHYETRMRASTALHDAAMYGYSEAAKVLVNKNPELTQIRDDKGRVPLQLAVQAFTIGQTETVKYLYSVTRHVKPSPFSGHDGARLLCGAIDANFYDIALSLVKRFPKLVTEKSREHVTRVVIDSASNRGAEADNQASSIWLADAQRDVENPLEIEGTKVVGNNPSRSSSVNSIMLSMFASAYCMPNITQVILIKQYIYKQKFMHKQALALVSEMFGQIDKAVTDKSQIVEYFSQNSNIIKTAIKHGTKEVVVDCLKKFPFLIWHELGGQTMIQMAIAERNEKIFDVICETSGKDKIDLISRKDKKGFTLLHHVAKIAPPVQLNSVCGTALQVQRELQWFKGVESIIPEDDKVRRNRKGYTAQFIFTQQHEDLVEKGGD</sequence>
<dbReference type="SMART" id="SM00248">
    <property type="entry name" value="ANK"/>
    <property type="match status" value="4"/>
</dbReference>
<proteinExistence type="predicted"/>
<dbReference type="InterPro" id="IPR002110">
    <property type="entry name" value="Ankyrin_rpt"/>
</dbReference>
<protein>
    <recommendedName>
        <fullName evidence="3">PGG domain-containing protein</fullName>
    </recommendedName>
</protein>
<evidence type="ECO:0000313" key="2">
    <source>
        <dbReference type="Proteomes" id="UP000316621"/>
    </source>
</evidence>
<dbReference type="EMBL" id="CM010715">
    <property type="protein sequence ID" value="RZC47072.1"/>
    <property type="molecule type" value="Genomic_DNA"/>
</dbReference>
<gene>
    <name evidence="1" type="ORF">C5167_040014</name>
</gene>
<dbReference type="InterPro" id="IPR036770">
    <property type="entry name" value="Ankyrin_rpt-contain_sf"/>
</dbReference>
<dbReference type="AlphaFoldDB" id="A0A4Y7IHA1"/>
<reference evidence="1 2" key="1">
    <citation type="journal article" date="2018" name="Science">
        <title>The opium poppy genome and morphinan production.</title>
        <authorList>
            <person name="Guo L."/>
            <person name="Winzer T."/>
            <person name="Yang X."/>
            <person name="Li Y."/>
            <person name="Ning Z."/>
            <person name="He Z."/>
            <person name="Teodor R."/>
            <person name="Lu Y."/>
            <person name="Bowser T.A."/>
            <person name="Graham I.A."/>
            <person name="Ye K."/>
        </authorList>
    </citation>
    <scope>NUCLEOTIDE SEQUENCE [LARGE SCALE GENOMIC DNA]</scope>
    <source>
        <strain evidence="2">cv. HN1</strain>
        <tissue evidence="1">Leaves</tissue>
    </source>
</reference>